<keyword evidence="7" id="KW-0472">Membrane</keyword>
<reference evidence="9" key="1">
    <citation type="submission" date="2020-11" db="EMBL/GenBank/DDBJ databases">
        <authorList>
            <person name="Tran Van P."/>
        </authorList>
    </citation>
    <scope>NUCLEOTIDE SEQUENCE</scope>
</reference>
<evidence type="ECO:0000256" key="6">
    <source>
        <dbReference type="ARBA" id="ARBA00022989"/>
    </source>
</evidence>
<accession>A0A7R9BWP9</accession>
<dbReference type="Proteomes" id="UP000678499">
    <property type="component" value="Unassembled WGS sequence"/>
</dbReference>
<dbReference type="PANTHER" id="PTHR21461:SF69">
    <property type="entry name" value="GLYCOSYLTRANSFERASE FAMILY 92 PROTEIN"/>
    <property type="match status" value="1"/>
</dbReference>
<keyword evidence="5" id="KW-0812">Transmembrane</keyword>
<keyword evidence="6" id="KW-1133">Transmembrane helix</keyword>
<dbReference type="OrthoDB" id="6369239at2759"/>
<dbReference type="Pfam" id="PF01697">
    <property type="entry name" value="Glyco_transf_92"/>
    <property type="match status" value="1"/>
</dbReference>
<evidence type="ECO:0000256" key="5">
    <source>
        <dbReference type="ARBA" id="ARBA00022692"/>
    </source>
</evidence>
<protein>
    <recommendedName>
        <fullName evidence="8">Glycosyltransferase family 92 protein</fullName>
        <ecNumber evidence="8">2.4.1.-</ecNumber>
    </recommendedName>
</protein>
<comment type="similarity">
    <text evidence="2 8">Belongs to the glycosyltransferase 92 family.</text>
</comment>
<keyword evidence="3 8" id="KW-0328">Glycosyltransferase</keyword>
<dbReference type="AlphaFoldDB" id="A0A7R9BWP9"/>
<keyword evidence="10" id="KW-1185">Reference proteome</keyword>
<proteinExistence type="inferred from homology"/>
<evidence type="ECO:0000256" key="4">
    <source>
        <dbReference type="ARBA" id="ARBA00022679"/>
    </source>
</evidence>
<evidence type="ECO:0000256" key="8">
    <source>
        <dbReference type="RuleBase" id="RU366017"/>
    </source>
</evidence>
<comment type="subcellular location">
    <subcellularLocation>
        <location evidence="1">Membrane</location>
        <topology evidence="1">Single-pass membrane protein</topology>
    </subcellularLocation>
</comment>
<evidence type="ECO:0000256" key="3">
    <source>
        <dbReference type="ARBA" id="ARBA00022676"/>
    </source>
</evidence>
<dbReference type="GO" id="GO:0016757">
    <property type="term" value="F:glycosyltransferase activity"/>
    <property type="evidence" value="ECO:0007669"/>
    <property type="project" value="UniProtKB-UniRule"/>
</dbReference>
<dbReference type="EC" id="2.4.1.-" evidence="8"/>
<dbReference type="GO" id="GO:0016020">
    <property type="term" value="C:membrane"/>
    <property type="evidence" value="ECO:0007669"/>
    <property type="project" value="UniProtKB-SubCell"/>
</dbReference>
<dbReference type="EMBL" id="OA886654">
    <property type="protein sequence ID" value="CAD7282977.1"/>
    <property type="molecule type" value="Genomic_DNA"/>
</dbReference>
<sequence>MVPDHCAHWLFDISIHHFTAFRSKRMPVNNSGNSGQSSLLVVGLIPWDYTVVVYCPYYTSSTQPWYESHNRLARVPALANHSNCNVDPVEQILIVRSVLPVFGKYEGINWKPLAKHQRELEKGTGWSLETLPEEWKEISRDRNFDELDEQLLEVEMANVPVAFWTSIKTKLSEYNIFPGCGQMPHILELNQNNLVWQTLSTGNATFHLYSAHYDIRPLVSEPTIRIFGMINRLLHPNVDAMCQVWYANDTMPLAVPVVKYRFLRDMDSGTIGNMFSYSIECTVPQSKESEIYPVAVSLVVDQCDKATNLLKLTRDEGPKTSQSLSSIAVCVPRIHFVDGDSPVMLIEFLELVRILGGDNVILYTLDPPSGNPYFERVYEYYQKQGFLHVSRISVPGDGPNTPIRRNAFLSANEDFRRSLDLIAANDCLYKNLHTSDLITIINSNEIIIPAKSHSWQALVKNVTRGKTYSSITFREAIFPMDDELQQLTPGILKYLPKLNTLNRLEFSEDTHHAQSFLKTSQVLKVEGITLPKCLNAYKCSTLLVSPEIASSHHYRYLTEREWERQEKKKIFKDLSLQRFQYRLLSRIERVLQNEQVYIPLIKGYTLKTISLI</sequence>
<evidence type="ECO:0000313" key="9">
    <source>
        <dbReference type="EMBL" id="CAD7282977.1"/>
    </source>
</evidence>
<name>A0A7R9BWP9_9CRUS</name>
<dbReference type="EMBL" id="CAJPEX010004617">
    <property type="protein sequence ID" value="CAG0923129.1"/>
    <property type="molecule type" value="Genomic_DNA"/>
</dbReference>
<evidence type="ECO:0000256" key="2">
    <source>
        <dbReference type="ARBA" id="ARBA00007647"/>
    </source>
</evidence>
<evidence type="ECO:0000256" key="1">
    <source>
        <dbReference type="ARBA" id="ARBA00004167"/>
    </source>
</evidence>
<keyword evidence="4 8" id="KW-0808">Transferase</keyword>
<gene>
    <name evidence="9" type="ORF">NMOB1V02_LOCUS10595</name>
</gene>
<evidence type="ECO:0000313" key="10">
    <source>
        <dbReference type="Proteomes" id="UP000678499"/>
    </source>
</evidence>
<evidence type="ECO:0000256" key="7">
    <source>
        <dbReference type="ARBA" id="ARBA00023136"/>
    </source>
</evidence>
<dbReference type="PANTHER" id="PTHR21461">
    <property type="entry name" value="GLYCOSYLTRANSFERASE FAMILY 92 PROTEIN"/>
    <property type="match status" value="1"/>
</dbReference>
<dbReference type="GO" id="GO:0005737">
    <property type="term" value="C:cytoplasm"/>
    <property type="evidence" value="ECO:0007669"/>
    <property type="project" value="TreeGrafter"/>
</dbReference>
<dbReference type="InterPro" id="IPR008166">
    <property type="entry name" value="Glyco_transf_92"/>
</dbReference>
<organism evidence="9">
    <name type="scientific">Notodromas monacha</name>
    <dbReference type="NCBI Taxonomy" id="399045"/>
    <lineage>
        <taxon>Eukaryota</taxon>
        <taxon>Metazoa</taxon>
        <taxon>Ecdysozoa</taxon>
        <taxon>Arthropoda</taxon>
        <taxon>Crustacea</taxon>
        <taxon>Oligostraca</taxon>
        <taxon>Ostracoda</taxon>
        <taxon>Podocopa</taxon>
        <taxon>Podocopida</taxon>
        <taxon>Cypridocopina</taxon>
        <taxon>Cypridoidea</taxon>
        <taxon>Cyprididae</taxon>
        <taxon>Notodromas</taxon>
    </lineage>
</organism>